<dbReference type="EC" id="1.7.3.3" evidence="5 8"/>
<feature type="binding site" evidence="7">
    <location>
        <position position="258"/>
    </location>
    <ligand>
        <name>5-hydroxyisourate</name>
        <dbReference type="ChEBI" id="CHEBI:18072"/>
    </ligand>
</feature>
<feature type="binding site" evidence="7">
    <location>
        <position position="201"/>
    </location>
    <ligand>
        <name>5-hydroxyisourate</name>
        <dbReference type="ChEBI" id="CHEBI:18072"/>
    </ligand>
</feature>
<feature type="binding site" evidence="7">
    <location>
        <position position="201"/>
    </location>
    <ligand>
        <name>urate</name>
        <dbReference type="ChEBI" id="CHEBI:17775"/>
    </ligand>
</feature>
<dbReference type="GO" id="GO:0004846">
    <property type="term" value="F:urate oxidase activity"/>
    <property type="evidence" value="ECO:0007669"/>
    <property type="project" value="UniProtKB-EC"/>
</dbReference>
<feature type="binding site" evidence="7">
    <location>
        <position position="71"/>
    </location>
    <ligand>
        <name>O2</name>
        <dbReference type="ChEBI" id="CHEBI:15379"/>
    </ligand>
</feature>
<evidence type="ECO:0000256" key="2">
    <source>
        <dbReference type="ARBA" id="ARBA00009760"/>
    </source>
</evidence>
<feature type="binding site" evidence="7">
    <location>
        <position position="71"/>
    </location>
    <ligand>
        <name>5-hydroxyisourate</name>
        <dbReference type="ChEBI" id="CHEBI:18072"/>
    </ligand>
</feature>
<feature type="binding site" evidence="7">
    <location>
        <position position="72"/>
    </location>
    <ligand>
        <name>5-hydroxyisourate</name>
        <dbReference type="ChEBI" id="CHEBI:18072"/>
    </ligand>
</feature>
<dbReference type="GO" id="GO:0006145">
    <property type="term" value="P:purine nucleobase catabolic process"/>
    <property type="evidence" value="ECO:0007669"/>
    <property type="project" value="TreeGrafter"/>
</dbReference>
<sequence>MSDNVNRISTLRKKDFPITDHNHGKARVRVLKVDKSSSVHKVYEYTVQTKVWSPKYELAFSKEDNTDLVATDTQKNTVYVVAKRTKANSPEQFGLDLCLQFMNEYNVLTAAEATVEMCQWERAIVDGERHDHGFEKHSPEVQVAVVKIERKSDDDDSATGDCYTTSVTSFIQKMTILKTTQSGFEGYLKDKYTLLPETTERCVATELDCTWTYTLDQDGMTASFSELDYVDIRSRIRELLIKGIFGPAKGGVYSASLQATIYDAACLILEDEKLACVHSVKLYTPNLHYLPMKSLEMLGETFEDDVFIPTSEPSGTITCTVCRE</sequence>
<keyword evidence="4 5" id="KW-0560">Oxidoreductase</keyword>
<feature type="binding site" evidence="7">
    <location>
        <position position="71"/>
    </location>
    <ligand>
        <name>urate</name>
        <dbReference type="ChEBI" id="CHEBI:17775"/>
    </ligand>
</feature>
<feature type="binding site" evidence="7">
    <location>
        <position position="258"/>
    </location>
    <ligand>
        <name>urate</name>
        <dbReference type="ChEBI" id="CHEBI:17775"/>
    </ligand>
</feature>
<dbReference type="AlphaFoldDB" id="A0A7S2L709"/>
<dbReference type="UniPathway" id="UPA00394">
    <property type="reaction ID" value="UER00650"/>
</dbReference>
<dbReference type="EMBL" id="HBGY01024360">
    <property type="protein sequence ID" value="CAD9596326.1"/>
    <property type="molecule type" value="Transcribed_RNA"/>
</dbReference>
<feature type="binding site" evidence="7">
    <location>
        <position position="184"/>
    </location>
    <ligand>
        <name>5-hydroxyisourate</name>
        <dbReference type="ChEBI" id="CHEBI:18072"/>
    </ligand>
</feature>
<evidence type="ECO:0000256" key="6">
    <source>
        <dbReference type="PIRSR" id="PIRSR000241-1"/>
    </source>
</evidence>
<feature type="binding site" evidence="7">
    <location>
        <position position="286"/>
    </location>
    <ligand>
        <name>urate</name>
        <dbReference type="ChEBI" id="CHEBI:17775"/>
    </ligand>
</feature>
<feature type="active site" description="Charge relay system" evidence="6">
    <location>
        <position position="71"/>
    </location>
</feature>
<dbReference type="PIRSF" id="PIRSF000241">
    <property type="entry name" value="Urate_oxidase"/>
    <property type="match status" value="1"/>
</dbReference>
<evidence type="ECO:0000256" key="4">
    <source>
        <dbReference type="ARBA" id="ARBA00023002"/>
    </source>
</evidence>
<name>A0A7S2L709_9STRA</name>
<keyword evidence="3 5" id="KW-0659">Purine metabolism</keyword>
<protein>
    <recommendedName>
        <fullName evidence="5 8">Uricase</fullName>
        <ecNumber evidence="5 8">1.7.3.3</ecNumber>
    </recommendedName>
    <alternativeName>
        <fullName evidence="5">Urate oxidase</fullName>
    </alternativeName>
</protein>
<comment type="catalytic activity">
    <reaction evidence="5 8">
        <text>urate + O2 + H2O = 5-hydroxyisourate + H2O2</text>
        <dbReference type="Rhea" id="RHEA:21368"/>
        <dbReference type="ChEBI" id="CHEBI:15377"/>
        <dbReference type="ChEBI" id="CHEBI:15379"/>
        <dbReference type="ChEBI" id="CHEBI:16240"/>
        <dbReference type="ChEBI" id="CHEBI:17775"/>
        <dbReference type="ChEBI" id="CHEBI:18072"/>
        <dbReference type="EC" id="1.7.3.3"/>
    </reaction>
</comment>
<dbReference type="Gene3D" id="3.10.270.10">
    <property type="entry name" value="Urate Oxidase"/>
    <property type="match status" value="1"/>
</dbReference>
<feature type="active site" description="Charge relay system" evidence="6">
    <location>
        <position position="288"/>
    </location>
</feature>
<gene>
    <name evidence="9" type="ORF">LDAN0321_LOCUS15146</name>
</gene>
<comment type="pathway">
    <text evidence="1 5">Purine metabolism; urate degradation; (S)-allantoin from urate: step 1/3.</text>
</comment>
<feature type="binding site" evidence="7">
    <location>
        <position position="286"/>
    </location>
    <ligand>
        <name>5-hydroxyisourate</name>
        <dbReference type="ChEBI" id="CHEBI:18072"/>
    </ligand>
</feature>
<dbReference type="PANTHER" id="PTHR42874:SF1">
    <property type="entry name" value="URICASE"/>
    <property type="match status" value="1"/>
</dbReference>
<evidence type="ECO:0000256" key="3">
    <source>
        <dbReference type="ARBA" id="ARBA00022631"/>
    </source>
</evidence>
<keyword evidence="5" id="KW-0576">Peroxisome</keyword>
<dbReference type="SUPFAM" id="SSF55620">
    <property type="entry name" value="Tetrahydrobiopterin biosynthesis enzymes-like"/>
    <property type="match status" value="2"/>
</dbReference>
<dbReference type="PANTHER" id="PTHR42874">
    <property type="entry name" value="URICASE"/>
    <property type="match status" value="1"/>
</dbReference>
<dbReference type="GO" id="GO:0005777">
    <property type="term" value="C:peroxisome"/>
    <property type="evidence" value="ECO:0007669"/>
    <property type="project" value="UniProtKB-SubCell"/>
</dbReference>
<dbReference type="Pfam" id="PF01014">
    <property type="entry name" value="Uricase"/>
    <property type="match status" value="2"/>
</dbReference>
<accession>A0A7S2L709</accession>
<dbReference type="GO" id="GO:0019628">
    <property type="term" value="P:urate catabolic process"/>
    <property type="evidence" value="ECO:0007669"/>
    <property type="project" value="UniProtKB-UniPathway"/>
</dbReference>
<comment type="similarity">
    <text evidence="2 5 8">Belongs to the uricase family.</text>
</comment>
<proteinExistence type="inferred from homology"/>
<dbReference type="InterPro" id="IPR002042">
    <property type="entry name" value="Uricase"/>
</dbReference>
<comment type="function">
    <text evidence="5 8">Catalyzes the oxidation of uric acid to 5-hydroxyisourate, which is further processed to form (S)-allantoin.</text>
</comment>
<feature type="active site" description="Charge relay system" evidence="6">
    <location>
        <position position="25"/>
    </location>
</feature>
<comment type="subcellular location">
    <subcellularLocation>
        <location evidence="5">Peroxisome</location>
    </subcellularLocation>
</comment>
<evidence type="ECO:0000256" key="5">
    <source>
        <dbReference type="PIRNR" id="PIRNR000241"/>
    </source>
</evidence>
<feature type="binding site" evidence="7">
    <location>
        <position position="286"/>
    </location>
    <ligand>
        <name>O2</name>
        <dbReference type="ChEBI" id="CHEBI:15379"/>
    </ligand>
</feature>
<evidence type="ECO:0000313" key="9">
    <source>
        <dbReference type="EMBL" id="CAD9596326.1"/>
    </source>
</evidence>
<evidence type="ECO:0000256" key="8">
    <source>
        <dbReference type="RuleBase" id="RU004455"/>
    </source>
</evidence>
<dbReference type="NCBIfam" id="TIGR03383">
    <property type="entry name" value="urate_oxi"/>
    <property type="match status" value="1"/>
</dbReference>
<feature type="binding site" evidence="7">
    <location>
        <position position="72"/>
    </location>
    <ligand>
        <name>urate</name>
        <dbReference type="ChEBI" id="CHEBI:17775"/>
    </ligand>
</feature>
<feature type="binding site" evidence="7">
    <location>
        <position position="184"/>
    </location>
    <ligand>
        <name>urate</name>
        <dbReference type="ChEBI" id="CHEBI:17775"/>
    </ligand>
</feature>
<reference evidence="9" key="1">
    <citation type="submission" date="2021-01" db="EMBL/GenBank/DDBJ databases">
        <authorList>
            <person name="Corre E."/>
            <person name="Pelletier E."/>
            <person name="Niang G."/>
            <person name="Scheremetjew M."/>
            <person name="Finn R."/>
            <person name="Kale V."/>
            <person name="Holt S."/>
            <person name="Cochrane G."/>
            <person name="Meng A."/>
            <person name="Brown T."/>
            <person name="Cohen L."/>
        </authorList>
    </citation>
    <scope>NUCLEOTIDE SEQUENCE</scope>
    <source>
        <strain evidence="9">B650</strain>
    </source>
</reference>
<organism evidence="9">
    <name type="scientific">Leptocylindrus danicus</name>
    <dbReference type="NCBI Taxonomy" id="163516"/>
    <lineage>
        <taxon>Eukaryota</taxon>
        <taxon>Sar</taxon>
        <taxon>Stramenopiles</taxon>
        <taxon>Ochrophyta</taxon>
        <taxon>Bacillariophyta</taxon>
        <taxon>Coscinodiscophyceae</taxon>
        <taxon>Chaetocerotophycidae</taxon>
        <taxon>Leptocylindrales</taxon>
        <taxon>Leptocylindraceae</taxon>
        <taxon>Leptocylindrus</taxon>
    </lineage>
</organism>
<evidence type="ECO:0000256" key="7">
    <source>
        <dbReference type="PIRSR" id="PIRSR000241-2"/>
    </source>
</evidence>
<evidence type="ECO:0000256" key="1">
    <source>
        <dbReference type="ARBA" id="ARBA00004831"/>
    </source>
</evidence>
<dbReference type="PRINTS" id="PR00093">
    <property type="entry name" value="URICASE"/>
</dbReference>